<name>Q1ITF6_KORVE</name>
<evidence type="ECO:0000259" key="1">
    <source>
        <dbReference type="PROSITE" id="PS51819"/>
    </source>
</evidence>
<dbReference type="InterPro" id="IPR037523">
    <property type="entry name" value="VOC_core"/>
</dbReference>
<dbReference type="OrthoDB" id="9803079at2"/>
<dbReference type="STRING" id="204669.Acid345_0839"/>
<reference evidence="2 3" key="1">
    <citation type="journal article" date="2009" name="Appl. Environ. Microbiol.">
        <title>Three genomes from the phylum Acidobacteria provide insight into the lifestyles of these microorganisms in soils.</title>
        <authorList>
            <person name="Ward N.L."/>
            <person name="Challacombe J.F."/>
            <person name="Janssen P.H."/>
            <person name="Henrissat B."/>
            <person name="Coutinho P.M."/>
            <person name="Wu M."/>
            <person name="Xie G."/>
            <person name="Haft D.H."/>
            <person name="Sait M."/>
            <person name="Badger J."/>
            <person name="Barabote R.D."/>
            <person name="Bradley B."/>
            <person name="Brettin T.S."/>
            <person name="Brinkac L.M."/>
            <person name="Bruce D."/>
            <person name="Creasy T."/>
            <person name="Daugherty S.C."/>
            <person name="Davidsen T.M."/>
            <person name="DeBoy R.T."/>
            <person name="Detter J.C."/>
            <person name="Dodson R.J."/>
            <person name="Durkin A.S."/>
            <person name="Ganapathy A."/>
            <person name="Gwinn-Giglio M."/>
            <person name="Han C.S."/>
            <person name="Khouri H."/>
            <person name="Kiss H."/>
            <person name="Kothari S.P."/>
            <person name="Madupu R."/>
            <person name="Nelson K.E."/>
            <person name="Nelson W.C."/>
            <person name="Paulsen I."/>
            <person name="Penn K."/>
            <person name="Ren Q."/>
            <person name="Rosovitz M.J."/>
            <person name="Selengut J.D."/>
            <person name="Shrivastava S."/>
            <person name="Sullivan S.A."/>
            <person name="Tapia R."/>
            <person name="Thompson L.S."/>
            <person name="Watkins K.L."/>
            <person name="Yang Q."/>
            <person name="Yu C."/>
            <person name="Zafar N."/>
            <person name="Zhou L."/>
            <person name="Kuske C.R."/>
        </authorList>
    </citation>
    <scope>NUCLEOTIDE SEQUENCE [LARGE SCALE GENOMIC DNA]</scope>
    <source>
        <strain evidence="2 3">Ellin345</strain>
    </source>
</reference>
<dbReference type="InterPro" id="IPR029068">
    <property type="entry name" value="Glyas_Bleomycin-R_OHBP_Dase"/>
</dbReference>
<dbReference type="EMBL" id="CP000360">
    <property type="protein sequence ID" value="ABF39844.1"/>
    <property type="molecule type" value="Genomic_DNA"/>
</dbReference>
<evidence type="ECO:0000313" key="3">
    <source>
        <dbReference type="Proteomes" id="UP000002432"/>
    </source>
</evidence>
<dbReference type="Proteomes" id="UP000002432">
    <property type="component" value="Chromosome"/>
</dbReference>
<proteinExistence type="predicted"/>
<dbReference type="SUPFAM" id="SSF54593">
    <property type="entry name" value="Glyoxalase/Bleomycin resistance protein/Dihydroxybiphenyl dioxygenase"/>
    <property type="match status" value="1"/>
</dbReference>
<feature type="domain" description="VOC" evidence="1">
    <location>
        <begin position="24"/>
        <end position="165"/>
    </location>
</feature>
<dbReference type="RefSeq" id="WP_011521646.1">
    <property type="nucleotide sequence ID" value="NC_008009.1"/>
</dbReference>
<sequence length="230" mass="24904">MANVDYEVGASAANETKAIKVDMKFEIVVIPVSDVDRAKAFYARLGWRLDADFASGDDFRVIQFTPPGSGCSVIFGKNVTAAAPGSAQGLYLIVSDIDAARQQLVDLGIEVGEVFHGANGVYTGTDEPYLFGRIRVSGPDPNHGSYRSFASFRDPDGNGWLFQELTTRLPGRIDSTSTTYASTNDLANAMRRAAAAHGKHEARIGKADANWPDWYAEYMASEQSGKEPPQ</sequence>
<dbReference type="HOGENOM" id="CLU_046006_10_4_0"/>
<keyword evidence="3" id="KW-1185">Reference proteome</keyword>
<dbReference type="eggNOG" id="COG0346">
    <property type="taxonomic scope" value="Bacteria"/>
</dbReference>
<dbReference type="KEGG" id="aba:Acid345_0839"/>
<dbReference type="AlphaFoldDB" id="Q1ITF6"/>
<evidence type="ECO:0000313" key="2">
    <source>
        <dbReference type="EMBL" id="ABF39844.1"/>
    </source>
</evidence>
<accession>Q1ITF6</accession>
<gene>
    <name evidence="2" type="ordered locus">Acid345_0839</name>
</gene>
<dbReference type="InterPro" id="IPR004360">
    <property type="entry name" value="Glyas_Fos-R_dOase_dom"/>
</dbReference>
<dbReference type="Pfam" id="PF00903">
    <property type="entry name" value="Glyoxalase"/>
    <property type="match status" value="1"/>
</dbReference>
<dbReference type="Gene3D" id="3.10.180.10">
    <property type="entry name" value="2,3-Dihydroxybiphenyl 1,2-Dioxygenase, domain 1"/>
    <property type="match status" value="1"/>
</dbReference>
<dbReference type="PROSITE" id="PS51819">
    <property type="entry name" value="VOC"/>
    <property type="match status" value="1"/>
</dbReference>
<dbReference type="EnsemblBacteria" id="ABF39844">
    <property type="protein sequence ID" value="ABF39844"/>
    <property type="gene ID" value="Acid345_0839"/>
</dbReference>
<protein>
    <submittedName>
        <fullName evidence="2">Glyoxalase/bleomycin resistance protein/dioxygenase</fullName>
    </submittedName>
</protein>
<organism evidence="2 3">
    <name type="scientific">Koribacter versatilis (strain Ellin345)</name>
    <dbReference type="NCBI Taxonomy" id="204669"/>
    <lineage>
        <taxon>Bacteria</taxon>
        <taxon>Pseudomonadati</taxon>
        <taxon>Acidobacteriota</taxon>
        <taxon>Terriglobia</taxon>
        <taxon>Terriglobales</taxon>
        <taxon>Candidatus Korobacteraceae</taxon>
        <taxon>Candidatus Korobacter</taxon>
    </lineage>
</organism>